<dbReference type="Gene3D" id="3.30.160.60">
    <property type="entry name" value="Classic Zinc Finger"/>
    <property type="match status" value="4"/>
</dbReference>
<evidence type="ECO:0000256" key="3">
    <source>
        <dbReference type="ARBA" id="ARBA00022723"/>
    </source>
</evidence>
<protein>
    <submittedName>
        <fullName evidence="12">Zinc finger, C2H2 type</fullName>
    </submittedName>
</protein>
<dbReference type="InterPro" id="IPR050636">
    <property type="entry name" value="C2H2-ZF_domain-containing"/>
</dbReference>
<evidence type="ECO:0000259" key="11">
    <source>
        <dbReference type="PROSITE" id="PS50157"/>
    </source>
</evidence>
<dbReference type="GO" id="GO:0043565">
    <property type="term" value="F:sequence-specific DNA binding"/>
    <property type="evidence" value="ECO:0007669"/>
    <property type="project" value="UniProtKB-ARBA"/>
</dbReference>
<sequence length="202" mass="23736">MKHEQEELFERNPYQCRICACGFKTLKDLKQHHEESYFVCEYCGMVFTKGKYYGLHVRTHRLRGTVQFEGGICESCTFVTTNNGTNFMKIRGERFEARCLVCHETLYYSSWDHIRFHVKDGSYACETCGQEFESENLLEAHKVGHIDDKTEHICKLCGKRFDLRSSLLIHTRFHTGEKPYHCGVCQKKFVAKSLLKQHWCDV</sequence>
<feature type="domain" description="C2H2-type" evidence="11">
    <location>
        <begin position="152"/>
        <end position="179"/>
    </location>
</feature>
<evidence type="ECO:0000313" key="13">
    <source>
        <dbReference type="Proteomes" id="UP001458880"/>
    </source>
</evidence>
<dbReference type="SMART" id="SM00355">
    <property type="entry name" value="ZnF_C2H2"/>
    <property type="match status" value="5"/>
</dbReference>
<dbReference type="AlphaFoldDB" id="A0AAW1LQV9"/>
<dbReference type="GO" id="GO:0005694">
    <property type="term" value="C:chromosome"/>
    <property type="evidence" value="ECO:0007669"/>
    <property type="project" value="UniProtKB-ARBA"/>
</dbReference>
<evidence type="ECO:0000256" key="7">
    <source>
        <dbReference type="ARBA" id="ARBA00023015"/>
    </source>
</evidence>
<dbReference type="PROSITE" id="PS50157">
    <property type="entry name" value="ZINC_FINGER_C2H2_2"/>
    <property type="match status" value="3"/>
</dbReference>
<dbReference type="FunFam" id="3.30.160.60:FF:001732">
    <property type="entry name" value="Zgc:162936"/>
    <property type="match status" value="1"/>
</dbReference>
<evidence type="ECO:0000256" key="10">
    <source>
        <dbReference type="PROSITE-ProRule" id="PRU00042"/>
    </source>
</evidence>
<keyword evidence="8" id="KW-0804">Transcription</keyword>
<evidence type="ECO:0000256" key="9">
    <source>
        <dbReference type="ARBA" id="ARBA00023242"/>
    </source>
</evidence>
<dbReference type="PANTHER" id="PTHR47772:SF13">
    <property type="entry name" value="GASTRULA ZINC FINGER PROTEIN XLCGF49.1-LIKE-RELATED"/>
    <property type="match status" value="1"/>
</dbReference>
<comment type="caution">
    <text evidence="12">The sequence shown here is derived from an EMBL/GenBank/DDBJ whole genome shotgun (WGS) entry which is preliminary data.</text>
</comment>
<name>A0AAW1LQV9_POPJA</name>
<keyword evidence="6" id="KW-0862">Zinc</keyword>
<feature type="domain" description="C2H2-type" evidence="11">
    <location>
        <begin position="38"/>
        <end position="60"/>
    </location>
</feature>
<comment type="subcellular location">
    <subcellularLocation>
        <location evidence="1">Nucleus</location>
    </subcellularLocation>
</comment>
<dbReference type="Pfam" id="PF12874">
    <property type="entry name" value="zf-met"/>
    <property type="match status" value="1"/>
</dbReference>
<dbReference type="Proteomes" id="UP001458880">
    <property type="component" value="Unassembled WGS sequence"/>
</dbReference>
<accession>A0AAW1LQV9</accession>
<dbReference type="EMBL" id="JASPKY010000117">
    <property type="protein sequence ID" value="KAK9736232.1"/>
    <property type="molecule type" value="Genomic_DNA"/>
</dbReference>
<dbReference type="Pfam" id="PF00096">
    <property type="entry name" value="zf-C2H2"/>
    <property type="match status" value="2"/>
</dbReference>
<reference evidence="12 13" key="1">
    <citation type="journal article" date="2024" name="BMC Genomics">
        <title>De novo assembly and annotation of Popillia japonica's genome with initial clues to its potential as an invasive pest.</title>
        <authorList>
            <person name="Cucini C."/>
            <person name="Boschi S."/>
            <person name="Funari R."/>
            <person name="Cardaioli E."/>
            <person name="Iannotti N."/>
            <person name="Marturano G."/>
            <person name="Paoli F."/>
            <person name="Bruttini M."/>
            <person name="Carapelli A."/>
            <person name="Frati F."/>
            <person name="Nardi F."/>
        </authorList>
    </citation>
    <scope>NUCLEOTIDE SEQUENCE [LARGE SCALE GENOMIC DNA]</scope>
    <source>
        <strain evidence="12">DMR45628</strain>
    </source>
</reference>
<evidence type="ECO:0000256" key="2">
    <source>
        <dbReference type="ARBA" id="ARBA00006991"/>
    </source>
</evidence>
<gene>
    <name evidence="12" type="ORF">QE152_g12715</name>
</gene>
<dbReference type="InterPro" id="IPR036236">
    <property type="entry name" value="Znf_C2H2_sf"/>
</dbReference>
<proteinExistence type="inferred from homology"/>
<evidence type="ECO:0000256" key="1">
    <source>
        <dbReference type="ARBA" id="ARBA00004123"/>
    </source>
</evidence>
<dbReference type="SUPFAM" id="SSF57667">
    <property type="entry name" value="beta-beta-alpha zinc fingers"/>
    <property type="match status" value="3"/>
</dbReference>
<keyword evidence="5 10" id="KW-0863">Zinc-finger</keyword>
<dbReference type="GO" id="GO:0005634">
    <property type="term" value="C:nucleus"/>
    <property type="evidence" value="ECO:0007669"/>
    <property type="project" value="UniProtKB-SubCell"/>
</dbReference>
<dbReference type="PANTHER" id="PTHR47772">
    <property type="entry name" value="ZINC FINGER PROTEIN 200"/>
    <property type="match status" value="1"/>
</dbReference>
<dbReference type="FunFam" id="3.30.160.60:FF:000193">
    <property type="entry name" value="Zinc finger protein 300"/>
    <property type="match status" value="1"/>
</dbReference>
<evidence type="ECO:0000256" key="6">
    <source>
        <dbReference type="ARBA" id="ARBA00022833"/>
    </source>
</evidence>
<evidence type="ECO:0000256" key="5">
    <source>
        <dbReference type="ARBA" id="ARBA00022771"/>
    </source>
</evidence>
<feature type="domain" description="C2H2-type" evidence="11">
    <location>
        <begin position="123"/>
        <end position="150"/>
    </location>
</feature>
<evidence type="ECO:0000256" key="8">
    <source>
        <dbReference type="ARBA" id="ARBA00023163"/>
    </source>
</evidence>
<keyword evidence="7" id="KW-0805">Transcription regulation</keyword>
<dbReference type="InterPro" id="IPR013087">
    <property type="entry name" value="Znf_C2H2_type"/>
</dbReference>
<keyword evidence="9" id="KW-0539">Nucleus</keyword>
<organism evidence="12 13">
    <name type="scientific">Popillia japonica</name>
    <name type="common">Japanese beetle</name>
    <dbReference type="NCBI Taxonomy" id="7064"/>
    <lineage>
        <taxon>Eukaryota</taxon>
        <taxon>Metazoa</taxon>
        <taxon>Ecdysozoa</taxon>
        <taxon>Arthropoda</taxon>
        <taxon>Hexapoda</taxon>
        <taxon>Insecta</taxon>
        <taxon>Pterygota</taxon>
        <taxon>Neoptera</taxon>
        <taxon>Endopterygota</taxon>
        <taxon>Coleoptera</taxon>
        <taxon>Polyphaga</taxon>
        <taxon>Scarabaeiformia</taxon>
        <taxon>Scarabaeidae</taxon>
        <taxon>Rutelinae</taxon>
        <taxon>Popillia</taxon>
    </lineage>
</organism>
<comment type="similarity">
    <text evidence="2">Belongs to the krueppel C2H2-type zinc-finger protein family.</text>
</comment>
<dbReference type="GO" id="GO:0045893">
    <property type="term" value="P:positive regulation of DNA-templated transcription"/>
    <property type="evidence" value="ECO:0007669"/>
    <property type="project" value="UniProtKB-ARBA"/>
</dbReference>
<evidence type="ECO:0000313" key="12">
    <source>
        <dbReference type="EMBL" id="KAK9736232.1"/>
    </source>
</evidence>
<keyword evidence="3" id="KW-0479">Metal-binding</keyword>
<keyword evidence="4" id="KW-0677">Repeat</keyword>
<dbReference type="GO" id="GO:0008270">
    <property type="term" value="F:zinc ion binding"/>
    <property type="evidence" value="ECO:0007669"/>
    <property type="project" value="UniProtKB-KW"/>
</dbReference>
<dbReference type="PROSITE" id="PS00028">
    <property type="entry name" value="ZINC_FINGER_C2H2_1"/>
    <property type="match status" value="3"/>
</dbReference>
<evidence type="ECO:0000256" key="4">
    <source>
        <dbReference type="ARBA" id="ARBA00022737"/>
    </source>
</evidence>
<keyword evidence="13" id="KW-1185">Reference proteome</keyword>